<keyword evidence="8" id="KW-1185">Reference proteome</keyword>
<accession>A0A285SJG3</accession>
<dbReference type="AlphaFoldDB" id="A0A285SJG3"/>
<dbReference type="OrthoDB" id="9759607at2"/>
<dbReference type="InterPro" id="IPR043128">
    <property type="entry name" value="Rev_trsase/Diguanyl_cyclase"/>
</dbReference>
<keyword evidence="4" id="KW-1133">Transmembrane helix</keyword>
<dbReference type="Gene3D" id="3.30.70.270">
    <property type="match status" value="1"/>
</dbReference>
<feature type="domain" description="GGDEF" evidence="6">
    <location>
        <begin position="388"/>
        <end position="517"/>
    </location>
</feature>
<comment type="subcellular location">
    <subcellularLocation>
        <location evidence="1">Cell membrane</location>
        <topology evidence="1">Multi-pass membrane protein</topology>
    </subcellularLocation>
</comment>
<organism evidence="7 8">
    <name type="scientific">Ureibacillus xyleni</name>
    <dbReference type="NCBI Taxonomy" id="614648"/>
    <lineage>
        <taxon>Bacteria</taxon>
        <taxon>Bacillati</taxon>
        <taxon>Bacillota</taxon>
        <taxon>Bacilli</taxon>
        <taxon>Bacillales</taxon>
        <taxon>Caryophanaceae</taxon>
        <taxon>Ureibacillus</taxon>
    </lineage>
</organism>
<dbReference type="GO" id="GO:0043709">
    <property type="term" value="P:cell adhesion involved in single-species biofilm formation"/>
    <property type="evidence" value="ECO:0007669"/>
    <property type="project" value="TreeGrafter"/>
</dbReference>
<dbReference type="PROSITE" id="PS50887">
    <property type="entry name" value="GGDEF"/>
    <property type="match status" value="1"/>
</dbReference>
<dbReference type="InterPro" id="IPR033479">
    <property type="entry name" value="dCache_1"/>
</dbReference>
<name>A0A285SJG3_9BACL</name>
<dbReference type="EMBL" id="OBMQ01000004">
    <property type="protein sequence ID" value="SOC06095.1"/>
    <property type="molecule type" value="Genomic_DNA"/>
</dbReference>
<protein>
    <submittedName>
        <fullName evidence="7">Diguanylate cyclase (GGDEF)-like protein</fullName>
    </submittedName>
</protein>
<dbReference type="InterPro" id="IPR029787">
    <property type="entry name" value="Nucleotide_cyclase"/>
</dbReference>
<keyword evidence="2" id="KW-1003">Cell membrane</keyword>
<dbReference type="RefSeq" id="WP_097073136.1">
    <property type="nucleotide sequence ID" value="NZ_OBMQ01000004.1"/>
</dbReference>
<dbReference type="SUPFAM" id="SSF103190">
    <property type="entry name" value="Sensory domain-like"/>
    <property type="match status" value="1"/>
</dbReference>
<dbReference type="Gene3D" id="3.30.450.20">
    <property type="entry name" value="PAS domain"/>
    <property type="match status" value="1"/>
</dbReference>
<evidence type="ECO:0000259" key="6">
    <source>
        <dbReference type="PROSITE" id="PS50887"/>
    </source>
</evidence>
<evidence type="ECO:0000256" key="1">
    <source>
        <dbReference type="ARBA" id="ARBA00004651"/>
    </source>
</evidence>
<dbReference type="FunFam" id="3.30.70.270:FF:000001">
    <property type="entry name" value="Diguanylate cyclase domain protein"/>
    <property type="match status" value="1"/>
</dbReference>
<dbReference type="SMART" id="SM00267">
    <property type="entry name" value="GGDEF"/>
    <property type="match status" value="1"/>
</dbReference>
<proteinExistence type="predicted"/>
<dbReference type="CDD" id="cd12912">
    <property type="entry name" value="PDC2_MCP_like"/>
    <property type="match status" value="1"/>
</dbReference>
<keyword evidence="3" id="KW-0812">Transmembrane</keyword>
<dbReference type="GO" id="GO:0005886">
    <property type="term" value="C:plasma membrane"/>
    <property type="evidence" value="ECO:0007669"/>
    <property type="project" value="UniProtKB-SubCell"/>
</dbReference>
<evidence type="ECO:0000313" key="7">
    <source>
        <dbReference type="EMBL" id="SOC06095.1"/>
    </source>
</evidence>
<dbReference type="InterPro" id="IPR000160">
    <property type="entry name" value="GGDEF_dom"/>
</dbReference>
<dbReference type="Proteomes" id="UP000219636">
    <property type="component" value="Unassembled WGS sequence"/>
</dbReference>
<evidence type="ECO:0000256" key="5">
    <source>
        <dbReference type="ARBA" id="ARBA00023136"/>
    </source>
</evidence>
<evidence type="ECO:0000256" key="4">
    <source>
        <dbReference type="ARBA" id="ARBA00022989"/>
    </source>
</evidence>
<keyword evidence="5" id="KW-0472">Membrane</keyword>
<dbReference type="InterPro" id="IPR029151">
    <property type="entry name" value="Sensor-like_sf"/>
</dbReference>
<dbReference type="CDD" id="cd01949">
    <property type="entry name" value="GGDEF"/>
    <property type="match status" value="1"/>
</dbReference>
<dbReference type="PANTHER" id="PTHR45138">
    <property type="entry name" value="REGULATORY COMPONENTS OF SENSORY TRANSDUCTION SYSTEM"/>
    <property type="match status" value="1"/>
</dbReference>
<reference evidence="8" key="1">
    <citation type="submission" date="2017-08" db="EMBL/GenBank/DDBJ databases">
        <authorList>
            <person name="Varghese N."/>
            <person name="Submissions S."/>
        </authorList>
    </citation>
    <scope>NUCLEOTIDE SEQUENCE [LARGE SCALE GENOMIC DNA]</scope>
    <source>
        <strain evidence="8">JC22</strain>
    </source>
</reference>
<evidence type="ECO:0000256" key="2">
    <source>
        <dbReference type="ARBA" id="ARBA00022475"/>
    </source>
</evidence>
<dbReference type="CDD" id="cd18773">
    <property type="entry name" value="PDC1_HK_sensor"/>
    <property type="match status" value="1"/>
</dbReference>
<dbReference type="SUPFAM" id="SSF55073">
    <property type="entry name" value="Nucleotide cyclase"/>
    <property type="match status" value="1"/>
</dbReference>
<dbReference type="NCBIfam" id="TIGR00254">
    <property type="entry name" value="GGDEF"/>
    <property type="match status" value="1"/>
</dbReference>
<dbReference type="Pfam" id="PF02743">
    <property type="entry name" value="dCache_1"/>
    <property type="match status" value="1"/>
</dbReference>
<dbReference type="InterPro" id="IPR050469">
    <property type="entry name" value="Diguanylate_Cyclase"/>
</dbReference>
<sequence>MMKPKKGLKLNFVISILVTISILLATIVTEHTTNRVLKVTLSENYLNKNYEYAKKISLDTSILVDDMKISIRNLSKAIEKGNFTQANMDQWFSATSPYFNAVFSTDEDGVIQWLSPMDAGNNKVMPGTKLETDSIRKFLREQKPIVSDPYLAQSGDLIVLISYPIFDKDGTFRGITGGTVNINGDNSLTRLLKKHDILDTSSSFVVDNNGAIISHTDPTKIYKNISDYPIMEKVEKGKSGSTTIVGTGGTEYFAGYAYMNSTDWFIISSTPVSVMKKPLEELTKKALINSFPLLVLVLIITLMIANKISRPLTKLAEFSRDSVKNNKPHETREMIQIKSSIREVKLLYHDIQEHLQLLTDQNQKDGLTGLSNRRMFDSHINEWVNTKTPFALVMLDIDYFKKVNDTYGHLVGDDVLKFLAEILRDACRVGDGCFRYGGEEFVLLLKDASIEEAFEMAEELRNTVANTISPTGEIITISLGITLFNADDEHPKQIIERADRGLYCSKRNGRNMTTINI</sequence>
<evidence type="ECO:0000313" key="8">
    <source>
        <dbReference type="Proteomes" id="UP000219636"/>
    </source>
</evidence>
<dbReference type="Pfam" id="PF00990">
    <property type="entry name" value="GGDEF"/>
    <property type="match status" value="1"/>
</dbReference>
<dbReference type="PANTHER" id="PTHR45138:SF9">
    <property type="entry name" value="DIGUANYLATE CYCLASE DGCM-RELATED"/>
    <property type="match status" value="1"/>
</dbReference>
<evidence type="ECO:0000256" key="3">
    <source>
        <dbReference type="ARBA" id="ARBA00022692"/>
    </source>
</evidence>
<gene>
    <name evidence="7" type="ORF">SAMN05880501_104186</name>
</gene>
<dbReference type="GO" id="GO:1902201">
    <property type="term" value="P:negative regulation of bacterial-type flagellum-dependent cell motility"/>
    <property type="evidence" value="ECO:0007669"/>
    <property type="project" value="TreeGrafter"/>
</dbReference>
<dbReference type="GO" id="GO:0052621">
    <property type="term" value="F:diguanylate cyclase activity"/>
    <property type="evidence" value="ECO:0007669"/>
    <property type="project" value="TreeGrafter"/>
</dbReference>